<dbReference type="EMBL" id="UYYG01001173">
    <property type="protein sequence ID" value="VDN58887.1"/>
    <property type="molecule type" value="Genomic_DNA"/>
</dbReference>
<evidence type="ECO:0000313" key="3">
    <source>
        <dbReference type="Proteomes" id="UP000038040"/>
    </source>
</evidence>
<dbReference type="WBParaSite" id="DME_0000506101-mRNA-1">
    <property type="protein sequence ID" value="DME_0000506101-mRNA-1"/>
    <property type="gene ID" value="DME_0000506101"/>
</dbReference>
<protein>
    <submittedName>
        <fullName evidence="5">Tox-ART-HYD1 domain-containing protein</fullName>
    </submittedName>
</protein>
<sequence length="77" mass="8323">MSKVVWTSSARPHSAGSDFNQGGDGEGRKIGRKYVADPVTGIVISDYETFSYQSQSNKNEICGKLKSSNLVIPLDIS</sequence>
<dbReference type="AlphaFoldDB" id="A0A0N4UCQ7"/>
<reference evidence="5" key="1">
    <citation type="submission" date="2017-02" db="UniProtKB">
        <authorList>
            <consortium name="WormBaseParasite"/>
        </authorList>
    </citation>
    <scope>IDENTIFICATION</scope>
</reference>
<evidence type="ECO:0000256" key="1">
    <source>
        <dbReference type="SAM" id="MobiDB-lite"/>
    </source>
</evidence>
<proteinExistence type="predicted"/>
<organism evidence="3 5">
    <name type="scientific">Dracunculus medinensis</name>
    <name type="common">Guinea worm</name>
    <dbReference type="NCBI Taxonomy" id="318479"/>
    <lineage>
        <taxon>Eukaryota</taxon>
        <taxon>Metazoa</taxon>
        <taxon>Ecdysozoa</taxon>
        <taxon>Nematoda</taxon>
        <taxon>Chromadorea</taxon>
        <taxon>Rhabditida</taxon>
        <taxon>Spirurina</taxon>
        <taxon>Dracunculoidea</taxon>
        <taxon>Dracunculidae</taxon>
        <taxon>Dracunculus</taxon>
    </lineage>
</organism>
<gene>
    <name evidence="2" type="ORF">DME_LOCUS8860</name>
</gene>
<dbReference type="Proteomes" id="UP000274756">
    <property type="component" value="Unassembled WGS sequence"/>
</dbReference>
<accession>A0A0N4UCQ7</accession>
<feature type="compositionally biased region" description="Polar residues" evidence="1">
    <location>
        <begin position="1"/>
        <end position="11"/>
    </location>
</feature>
<name>A0A0N4UCQ7_DRAME</name>
<dbReference type="Proteomes" id="UP000038040">
    <property type="component" value="Unplaced"/>
</dbReference>
<evidence type="ECO:0000313" key="4">
    <source>
        <dbReference type="Proteomes" id="UP000274756"/>
    </source>
</evidence>
<evidence type="ECO:0000313" key="2">
    <source>
        <dbReference type="EMBL" id="VDN58887.1"/>
    </source>
</evidence>
<evidence type="ECO:0000313" key="5">
    <source>
        <dbReference type="WBParaSite" id="DME_0000506101-mRNA-1"/>
    </source>
</evidence>
<feature type="region of interest" description="Disordered" evidence="1">
    <location>
        <begin position="1"/>
        <end position="31"/>
    </location>
</feature>
<reference evidence="2 4" key="2">
    <citation type="submission" date="2018-11" db="EMBL/GenBank/DDBJ databases">
        <authorList>
            <consortium name="Pathogen Informatics"/>
        </authorList>
    </citation>
    <scope>NUCLEOTIDE SEQUENCE [LARGE SCALE GENOMIC DNA]</scope>
</reference>
<keyword evidence="4" id="KW-1185">Reference proteome</keyword>